<dbReference type="Proteomes" id="UP000439994">
    <property type="component" value="Unassembled WGS sequence"/>
</dbReference>
<keyword evidence="4" id="KW-1185">Reference proteome</keyword>
<evidence type="ECO:0000256" key="1">
    <source>
        <dbReference type="SAM" id="SignalP"/>
    </source>
</evidence>
<sequence>MKSPVFVITLFILAILSGCSGSESSDPSGNNLASVNIGSDITVLEGQTFALTASVYPETGSAVWTQVQGPTIANFPVDPALEITLVAPTIYIDSVIIVKVTYTTEDGQRVEDEINISVANVNEDPIARITNNTDAVAPYETFEVISLSAEDSSDPDGEIRYYQWTQIDENPSLQLLSPATLSEITFQAPYVTQITNYKFELQVTDNYGLSATNTIDIQIAAAEGTVATAGQDQIVDEFTKVILDASESVSIDNVLSCEWEQLTGLSVSITNADQCVAEFFAPNVDSTELLTFQVTVIDNASNSESDTVNITVNPLNLGSLHDSGVIECYGATDVVPCDNVDYPNQDADTGRDSVRDAIDKSGSGDKTFDFTKFDINGDELPSDSLVFSCVRDNFTGLVWEVKVDNASPQYSELHGVENYYSIDDTLPGQTTCSNVGSCGSETFIEEVNDSTFCGGANWRLPTYLELIQILDYGELDQSNLFPTDFFPNSPDAATLNHLFYWVSEINIEGENESLQWVIDLRTGDDSAISISKGAYIRLVRNP</sequence>
<evidence type="ECO:0000313" key="3">
    <source>
        <dbReference type="EMBL" id="MUH71399.1"/>
    </source>
</evidence>
<organism evidence="3 4">
    <name type="scientific">Psychrosphaera haliotis</name>
    <dbReference type="NCBI Taxonomy" id="555083"/>
    <lineage>
        <taxon>Bacteria</taxon>
        <taxon>Pseudomonadati</taxon>
        <taxon>Pseudomonadota</taxon>
        <taxon>Gammaproteobacteria</taxon>
        <taxon>Alteromonadales</taxon>
        <taxon>Pseudoalteromonadaceae</taxon>
        <taxon>Psychrosphaera</taxon>
    </lineage>
</organism>
<dbReference type="Pfam" id="PF07603">
    <property type="entry name" value="Lcl_C"/>
    <property type="match status" value="1"/>
</dbReference>
<dbReference type="PANTHER" id="PTHR46182">
    <property type="entry name" value="FI19480P1"/>
    <property type="match status" value="1"/>
</dbReference>
<dbReference type="OrthoDB" id="9815730at2"/>
<dbReference type="PROSITE" id="PS51257">
    <property type="entry name" value="PROKAR_LIPOPROTEIN"/>
    <property type="match status" value="1"/>
</dbReference>
<evidence type="ECO:0000313" key="4">
    <source>
        <dbReference type="Proteomes" id="UP000439994"/>
    </source>
</evidence>
<dbReference type="InterPro" id="IPR013783">
    <property type="entry name" value="Ig-like_fold"/>
</dbReference>
<feature type="domain" description="Lcl C-terminal" evidence="2">
    <location>
        <begin position="389"/>
        <end position="540"/>
    </location>
</feature>
<dbReference type="EMBL" id="WOCD01000001">
    <property type="protein sequence ID" value="MUH71399.1"/>
    <property type="molecule type" value="Genomic_DNA"/>
</dbReference>
<proteinExistence type="predicted"/>
<dbReference type="Pfam" id="PF22352">
    <property type="entry name" value="K319L-like_PKD"/>
    <property type="match status" value="2"/>
</dbReference>
<feature type="chain" id="PRO_5026704126" evidence="1">
    <location>
        <begin position="22"/>
        <end position="542"/>
    </location>
</feature>
<keyword evidence="1" id="KW-0732">Signal</keyword>
<dbReference type="InterPro" id="IPR011460">
    <property type="entry name" value="Lcl_C"/>
</dbReference>
<name>A0A6N8F7L5_9GAMM</name>
<dbReference type="RefSeq" id="WP_155694090.1">
    <property type="nucleotide sequence ID" value="NZ_WOCD01000001.1"/>
</dbReference>
<protein>
    <submittedName>
        <fullName evidence="3">DUF1566 domain-containing protein</fullName>
    </submittedName>
</protein>
<gene>
    <name evidence="3" type="ORF">GNP35_02135</name>
</gene>
<dbReference type="InterPro" id="IPR029865">
    <property type="entry name" value="KIAA0319-like"/>
</dbReference>
<feature type="signal peptide" evidence="1">
    <location>
        <begin position="1"/>
        <end position="21"/>
    </location>
</feature>
<dbReference type="AlphaFoldDB" id="A0A6N8F7L5"/>
<accession>A0A6N8F7L5</accession>
<dbReference type="PANTHER" id="PTHR46182:SF2">
    <property type="entry name" value="FI19480P1"/>
    <property type="match status" value="1"/>
</dbReference>
<dbReference type="GO" id="GO:0031410">
    <property type="term" value="C:cytoplasmic vesicle"/>
    <property type="evidence" value="ECO:0007669"/>
    <property type="project" value="TreeGrafter"/>
</dbReference>
<dbReference type="GO" id="GO:0016020">
    <property type="term" value="C:membrane"/>
    <property type="evidence" value="ECO:0007669"/>
    <property type="project" value="TreeGrafter"/>
</dbReference>
<reference evidence="3 4" key="1">
    <citation type="submission" date="2019-11" db="EMBL/GenBank/DDBJ databases">
        <title>P. haliotis isolates from Z. marina roots.</title>
        <authorList>
            <person name="Cohen M."/>
            <person name="Jospin G."/>
            <person name="Eisen J.A."/>
            <person name="Coil D.A."/>
        </authorList>
    </citation>
    <scope>NUCLEOTIDE SEQUENCE [LARGE SCALE GENOMIC DNA]</scope>
    <source>
        <strain evidence="3 4">UCD-MCMsp1aY</strain>
    </source>
</reference>
<dbReference type="Gene3D" id="2.60.40.10">
    <property type="entry name" value="Immunoglobulins"/>
    <property type="match status" value="2"/>
</dbReference>
<evidence type="ECO:0000259" key="2">
    <source>
        <dbReference type="Pfam" id="PF07603"/>
    </source>
</evidence>
<comment type="caution">
    <text evidence="3">The sequence shown here is derived from an EMBL/GenBank/DDBJ whole genome shotgun (WGS) entry which is preliminary data.</text>
</comment>